<name>A0A518RJP7_9SPHN</name>
<keyword evidence="2" id="KW-0805">Transcription regulation</keyword>
<keyword evidence="3" id="KW-0238">DNA-binding</keyword>
<dbReference type="EMBL" id="CP042239">
    <property type="protein sequence ID" value="QDX27676.1"/>
    <property type="molecule type" value="Genomic_DNA"/>
</dbReference>
<dbReference type="GO" id="GO:0003700">
    <property type="term" value="F:DNA-binding transcription factor activity"/>
    <property type="evidence" value="ECO:0007669"/>
    <property type="project" value="InterPro"/>
</dbReference>
<accession>A0A518RJP7</accession>
<proteinExistence type="inferred from homology"/>
<evidence type="ECO:0000256" key="3">
    <source>
        <dbReference type="ARBA" id="ARBA00023125"/>
    </source>
</evidence>
<dbReference type="InterPro" id="IPR050389">
    <property type="entry name" value="LysR-type_TF"/>
</dbReference>
<keyword evidence="7" id="KW-1185">Reference proteome</keyword>
<reference evidence="6 7" key="1">
    <citation type="submission" date="2019-07" db="EMBL/GenBank/DDBJ databases">
        <title>Sphingomonas alkalisoli sp. nov., isolated from rhizosphere soil of Suaedae salsa.</title>
        <authorList>
            <person name="Zhang H."/>
            <person name="Xu L."/>
            <person name="Zhang J.-X."/>
            <person name="Sun J.-Q."/>
        </authorList>
    </citation>
    <scope>NUCLEOTIDE SEQUENCE [LARGE SCALE GENOMIC DNA]</scope>
    <source>
        <strain evidence="6 7">XS-10</strain>
    </source>
</reference>
<evidence type="ECO:0000313" key="7">
    <source>
        <dbReference type="Proteomes" id="UP000318055"/>
    </source>
</evidence>
<dbReference type="PANTHER" id="PTHR30118">
    <property type="entry name" value="HTH-TYPE TRANSCRIPTIONAL REGULATOR LEUO-RELATED"/>
    <property type="match status" value="1"/>
</dbReference>
<evidence type="ECO:0000313" key="6">
    <source>
        <dbReference type="EMBL" id="QDX27676.1"/>
    </source>
</evidence>
<feature type="domain" description="HTH lysR-type" evidence="5">
    <location>
        <begin position="6"/>
        <end position="63"/>
    </location>
</feature>
<dbReference type="Pfam" id="PF03466">
    <property type="entry name" value="LysR_substrate"/>
    <property type="match status" value="1"/>
</dbReference>
<organism evidence="6 7">
    <name type="scientific">Sphingomonas suaedae</name>
    <dbReference type="NCBI Taxonomy" id="2599297"/>
    <lineage>
        <taxon>Bacteria</taxon>
        <taxon>Pseudomonadati</taxon>
        <taxon>Pseudomonadota</taxon>
        <taxon>Alphaproteobacteria</taxon>
        <taxon>Sphingomonadales</taxon>
        <taxon>Sphingomonadaceae</taxon>
        <taxon>Sphingomonas</taxon>
    </lineage>
</organism>
<dbReference type="Proteomes" id="UP000318055">
    <property type="component" value="Chromosome"/>
</dbReference>
<comment type="similarity">
    <text evidence="1">Belongs to the LysR transcriptional regulatory family.</text>
</comment>
<dbReference type="InterPro" id="IPR000847">
    <property type="entry name" value="LysR_HTH_N"/>
</dbReference>
<dbReference type="InterPro" id="IPR036390">
    <property type="entry name" value="WH_DNA-bd_sf"/>
</dbReference>
<dbReference type="Gene3D" id="3.40.190.10">
    <property type="entry name" value="Periplasmic binding protein-like II"/>
    <property type="match status" value="2"/>
</dbReference>
<evidence type="ECO:0000259" key="5">
    <source>
        <dbReference type="PROSITE" id="PS50931"/>
    </source>
</evidence>
<dbReference type="RefSeq" id="WP_145849151.1">
    <property type="nucleotide sequence ID" value="NZ_CP042239.1"/>
</dbReference>
<dbReference type="Gene3D" id="1.10.10.10">
    <property type="entry name" value="Winged helix-like DNA-binding domain superfamily/Winged helix DNA-binding domain"/>
    <property type="match status" value="1"/>
</dbReference>
<protein>
    <submittedName>
        <fullName evidence="6">LysR family transcriptional regulator</fullName>
    </submittedName>
</protein>
<dbReference type="PROSITE" id="PS50931">
    <property type="entry name" value="HTH_LYSR"/>
    <property type="match status" value="1"/>
</dbReference>
<dbReference type="Pfam" id="PF00126">
    <property type="entry name" value="HTH_1"/>
    <property type="match status" value="1"/>
</dbReference>
<dbReference type="OrthoDB" id="8339333at2"/>
<dbReference type="KEGG" id="ssua:FPZ54_17800"/>
<dbReference type="GO" id="GO:0003677">
    <property type="term" value="F:DNA binding"/>
    <property type="evidence" value="ECO:0007669"/>
    <property type="project" value="UniProtKB-KW"/>
</dbReference>
<sequence>MRLDQFDLNLLIAFDVLIEERSVTRAAQRLNLTQSAMSAALKRLRESFSDEILVQHGKRMVPTAAALSLAPDVSAALLNMRAILASGMRFDPAHSQRRFRVVASDYITTVLLGPALRLLHKEAPHIQIEITLPRSDILEMLDDGEIDLLISPEQFLSPDHPRELLFEERHVVVGCATNPAMQRPLDAKTYFASGHVATSVSRDGTFIDNFLRGQGEQRRVEVVCAAFSQVPWVLPGTTRLALMHERLARELAPPLGLVIQEPPFPLPLMREMMQFHSARAMDRGLSWFCERLKMATKSNFRAGRAK</sequence>
<dbReference type="InterPro" id="IPR036388">
    <property type="entry name" value="WH-like_DNA-bd_sf"/>
</dbReference>
<dbReference type="SUPFAM" id="SSF46785">
    <property type="entry name" value="Winged helix' DNA-binding domain"/>
    <property type="match status" value="1"/>
</dbReference>
<dbReference type="SUPFAM" id="SSF53850">
    <property type="entry name" value="Periplasmic binding protein-like II"/>
    <property type="match status" value="1"/>
</dbReference>
<dbReference type="InterPro" id="IPR005119">
    <property type="entry name" value="LysR_subst-bd"/>
</dbReference>
<dbReference type="PANTHER" id="PTHR30118:SF6">
    <property type="entry name" value="HTH-TYPE TRANSCRIPTIONAL REGULATOR LEUO"/>
    <property type="match status" value="1"/>
</dbReference>
<dbReference type="PRINTS" id="PR00039">
    <property type="entry name" value="HTHLYSR"/>
</dbReference>
<gene>
    <name evidence="6" type="ORF">FPZ54_17800</name>
</gene>
<evidence type="ECO:0000256" key="4">
    <source>
        <dbReference type="ARBA" id="ARBA00023163"/>
    </source>
</evidence>
<dbReference type="AlphaFoldDB" id="A0A518RJP7"/>
<keyword evidence="4" id="KW-0804">Transcription</keyword>
<evidence type="ECO:0000256" key="2">
    <source>
        <dbReference type="ARBA" id="ARBA00023015"/>
    </source>
</evidence>
<evidence type="ECO:0000256" key="1">
    <source>
        <dbReference type="ARBA" id="ARBA00009437"/>
    </source>
</evidence>